<dbReference type="EMBL" id="CBSY010000125">
    <property type="protein sequence ID" value="CDH19352.1"/>
    <property type="molecule type" value="Genomic_DNA"/>
</dbReference>
<evidence type="ECO:0000313" key="2">
    <source>
        <dbReference type="Proteomes" id="UP000028500"/>
    </source>
</evidence>
<comment type="caution">
    <text evidence="1">The sequence shown here is derived from an EMBL/GenBank/DDBJ whole genome shotgun (WGS) entry which is preliminary data.</text>
</comment>
<protein>
    <submittedName>
        <fullName evidence="1">Uncharacterized protein</fullName>
    </submittedName>
</protein>
<dbReference type="Proteomes" id="UP000028500">
    <property type="component" value="Unassembled WGS sequence"/>
</dbReference>
<reference evidence="1" key="1">
    <citation type="submission" date="2013-07" db="EMBL/GenBank/DDBJ databases">
        <title>Sub-species coevolution in mutualistic symbiosis.</title>
        <authorList>
            <person name="Murfin K."/>
            <person name="Klassen J."/>
            <person name="Lee M."/>
            <person name="Forst S."/>
            <person name="Stock P."/>
            <person name="Goodrich-Blair H."/>
        </authorList>
    </citation>
    <scope>NUCLEOTIDE SEQUENCE [LARGE SCALE GENOMIC DNA]</scope>
    <source>
        <strain evidence="1">Kraussei Quebec</strain>
    </source>
</reference>
<organism evidence="1 2">
    <name type="scientific">Xenorhabdus bovienii str. kraussei Quebec</name>
    <dbReference type="NCBI Taxonomy" id="1398203"/>
    <lineage>
        <taxon>Bacteria</taxon>
        <taxon>Pseudomonadati</taxon>
        <taxon>Pseudomonadota</taxon>
        <taxon>Gammaproteobacteria</taxon>
        <taxon>Enterobacterales</taxon>
        <taxon>Morganellaceae</taxon>
        <taxon>Xenorhabdus</taxon>
    </lineage>
</organism>
<gene>
    <name evidence="1" type="ORF">XBKQ1_2100018</name>
</gene>
<dbReference type="AlphaFoldDB" id="A0A077PFE6"/>
<dbReference type="HOGENOM" id="CLU_212279_0_0_6"/>
<name>A0A077PFE6_XENBV</name>
<accession>A0A077PFE6</accession>
<keyword evidence="2" id="KW-1185">Reference proteome</keyword>
<evidence type="ECO:0000313" key="1">
    <source>
        <dbReference type="EMBL" id="CDH19352.1"/>
    </source>
</evidence>
<sequence>MRTCLIQVPKNDKFAKRYASHENGAGDAFFIMGYWRREATGQKGMRGNIWMLLWWK</sequence>
<proteinExistence type="predicted"/>